<keyword evidence="2" id="KW-1185">Reference proteome</keyword>
<comment type="caution">
    <text evidence="1">The sequence shown here is derived from an EMBL/GenBank/DDBJ whole genome shotgun (WGS) entry which is preliminary data.</text>
</comment>
<reference evidence="1" key="1">
    <citation type="submission" date="2023-06" db="EMBL/GenBank/DDBJ databases">
        <title>Genome-scale phylogeny and comparative genomics of the fungal order Sordariales.</title>
        <authorList>
            <consortium name="Lawrence Berkeley National Laboratory"/>
            <person name="Hensen N."/>
            <person name="Bonometti L."/>
            <person name="Westerberg I."/>
            <person name="Brannstrom I.O."/>
            <person name="Guillou S."/>
            <person name="Cros-Aarteil S."/>
            <person name="Calhoun S."/>
            <person name="Haridas S."/>
            <person name="Kuo A."/>
            <person name="Mondo S."/>
            <person name="Pangilinan J."/>
            <person name="Riley R."/>
            <person name="LaButti K."/>
            <person name="Andreopoulos B."/>
            <person name="Lipzen A."/>
            <person name="Chen C."/>
            <person name="Yanf M."/>
            <person name="Daum C."/>
            <person name="Ng V."/>
            <person name="Clum A."/>
            <person name="Steindorff A."/>
            <person name="Ohm R."/>
            <person name="Martin F."/>
            <person name="Silar P."/>
            <person name="Natvig D."/>
            <person name="Lalanne C."/>
            <person name="Gautier V."/>
            <person name="Ament-velasquez S.L."/>
            <person name="Kruys A."/>
            <person name="Hutchinson M.I."/>
            <person name="Powell A.J."/>
            <person name="Barry K."/>
            <person name="Miller A.N."/>
            <person name="Grigoriev I.V."/>
            <person name="Debuchy R."/>
            <person name="Gladieux P."/>
            <person name="Thoren M.H."/>
            <person name="Johannesson H."/>
        </authorList>
    </citation>
    <scope>NUCLEOTIDE SEQUENCE</scope>
    <source>
        <strain evidence="1">SMH2392-1A</strain>
    </source>
</reference>
<dbReference type="Proteomes" id="UP001172101">
    <property type="component" value="Unassembled WGS sequence"/>
</dbReference>
<organism evidence="1 2">
    <name type="scientific">Lasiosphaeria miniovina</name>
    <dbReference type="NCBI Taxonomy" id="1954250"/>
    <lineage>
        <taxon>Eukaryota</taxon>
        <taxon>Fungi</taxon>
        <taxon>Dikarya</taxon>
        <taxon>Ascomycota</taxon>
        <taxon>Pezizomycotina</taxon>
        <taxon>Sordariomycetes</taxon>
        <taxon>Sordariomycetidae</taxon>
        <taxon>Sordariales</taxon>
        <taxon>Lasiosphaeriaceae</taxon>
        <taxon>Lasiosphaeria</taxon>
    </lineage>
</organism>
<dbReference type="GeneID" id="85329544"/>
<gene>
    <name evidence="1" type="ORF">B0T26DRAFT_757650</name>
</gene>
<dbReference type="AlphaFoldDB" id="A0AA39ZQB1"/>
<evidence type="ECO:0000313" key="2">
    <source>
        <dbReference type="Proteomes" id="UP001172101"/>
    </source>
</evidence>
<dbReference type="RefSeq" id="XP_060289315.1">
    <property type="nucleotide sequence ID" value="XM_060446274.1"/>
</dbReference>
<evidence type="ECO:0000313" key="1">
    <source>
        <dbReference type="EMBL" id="KAK0701651.1"/>
    </source>
</evidence>
<proteinExistence type="predicted"/>
<name>A0AA39ZQB1_9PEZI</name>
<accession>A0AA39ZQB1</accession>
<sequence length="234" mass="25556">MAAVPKHMILPPREPDATDSEMATYLLESHIESALAGLVDELDNKELEAFADLTEESEHDAIIHIYATYRLYMRSNSPERLKQAARSLKLLVEATAKDDAAHALQLRILVQTLADLAQHEFTSRTGGDAAAGVFFEGPTLREDLDSAVSLATTALDSTQSDHPGRFMILNNIGAWLGLRFNECTHLKDNLDLAIEYSWGAKGGAEIVARDATPVVADHSDRDAVFIQFAGLLAI</sequence>
<dbReference type="EMBL" id="JAUIRO010000009">
    <property type="protein sequence ID" value="KAK0701651.1"/>
    <property type="molecule type" value="Genomic_DNA"/>
</dbReference>
<protein>
    <submittedName>
        <fullName evidence="1">Uncharacterized protein</fullName>
    </submittedName>
</protein>